<dbReference type="STRING" id="293826.Amet_4786"/>
<evidence type="ECO:0000313" key="1">
    <source>
        <dbReference type="EMBL" id="ABR50852.1"/>
    </source>
</evidence>
<dbReference type="Proteomes" id="UP000001572">
    <property type="component" value="Chromosome"/>
</dbReference>
<organism evidence="1 2">
    <name type="scientific">Alkaliphilus metalliredigens (strain QYMF)</name>
    <dbReference type="NCBI Taxonomy" id="293826"/>
    <lineage>
        <taxon>Bacteria</taxon>
        <taxon>Bacillati</taxon>
        <taxon>Bacillota</taxon>
        <taxon>Clostridia</taxon>
        <taxon>Peptostreptococcales</taxon>
        <taxon>Natronincolaceae</taxon>
        <taxon>Alkaliphilus</taxon>
    </lineage>
</organism>
<dbReference type="AlphaFoldDB" id="A6TXD4"/>
<reference evidence="2" key="1">
    <citation type="journal article" date="2016" name="Genome Announc.">
        <title>Complete genome sequence of Alkaliphilus metalliredigens strain QYMF, an alkaliphilic and metal-reducing bacterium isolated from borax-contaminated leachate ponds.</title>
        <authorList>
            <person name="Hwang C."/>
            <person name="Copeland A."/>
            <person name="Lucas S."/>
            <person name="Lapidus A."/>
            <person name="Barry K."/>
            <person name="Detter J.C."/>
            <person name="Glavina Del Rio T."/>
            <person name="Hammon N."/>
            <person name="Israni S."/>
            <person name="Dalin E."/>
            <person name="Tice H."/>
            <person name="Pitluck S."/>
            <person name="Chertkov O."/>
            <person name="Brettin T."/>
            <person name="Bruce D."/>
            <person name="Han C."/>
            <person name="Schmutz J."/>
            <person name="Larimer F."/>
            <person name="Land M.L."/>
            <person name="Hauser L."/>
            <person name="Kyrpides N."/>
            <person name="Mikhailova N."/>
            <person name="Ye Q."/>
            <person name="Zhou J."/>
            <person name="Richardson P."/>
            <person name="Fields M.W."/>
        </authorList>
    </citation>
    <scope>NUCLEOTIDE SEQUENCE [LARGE SCALE GENOMIC DNA]</scope>
    <source>
        <strain evidence="2">QYMF</strain>
    </source>
</reference>
<dbReference type="HOGENOM" id="CLU_191187_0_0_9"/>
<sequence length="86" mass="9831">MKRIAVQKGLEEIRKGLRSKGYEVVNFNEGHFVDAIVYTNDYGGLENVNNNEESNSNGAVLINATNRSMEEIQYVIENRRYEGLFT</sequence>
<evidence type="ECO:0008006" key="3">
    <source>
        <dbReference type="Google" id="ProtNLM"/>
    </source>
</evidence>
<dbReference type="InterPro" id="IPR005370">
    <property type="entry name" value="UPF0180"/>
</dbReference>
<dbReference type="KEGG" id="amt:Amet_4786"/>
<gene>
    <name evidence="1" type="ordered locus">Amet_4786</name>
</gene>
<keyword evidence="2" id="KW-1185">Reference proteome</keyword>
<accession>A6TXD4</accession>
<name>A6TXD4_ALKMQ</name>
<dbReference type="OrthoDB" id="1708042at2"/>
<dbReference type="Pfam" id="PF03698">
    <property type="entry name" value="UPF0180"/>
    <property type="match status" value="1"/>
</dbReference>
<dbReference type="eggNOG" id="ENOG5033ISX">
    <property type="taxonomic scope" value="Bacteria"/>
</dbReference>
<protein>
    <recommendedName>
        <fullName evidence="3">YkuS family protein</fullName>
    </recommendedName>
</protein>
<dbReference type="EMBL" id="CP000724">
    <property type="protein sequence ID" value="ABR50852.1"/>
    <property type="molecule type" value="Genomic_DNA"/>
</dbReference>
<proteinExistence type="predicted"/>
<dbReference type="RefSeq" id="WP_012065737.1">
    <property type="nucleotide sequence ID" value="NC_009633.1"/>
</dbReference>
<evidence type="ECO:0000313" key="2">
    <source>
        <dbReference type="Proteomes" id="UP000001572"/>
    </source>
</evidence>